<dbReference type="InterPro" id="IPR014001">
    <property type="entry name" value="Helicase_ATP-bd"/>
</dbReference>
<reference evidence="11" key="2">
    <citation type="submission" date="2015-01" db="EMBL/GenBank/DDBJ databases">
        <title>Evolutionary Origins and Diversification of the Mycorrhizal Mutualists.</title>
        <authorList>
            <consortium name="DOE Joint Genome Institute"/>
            <consortium name="Mycorrhizal Genomics Consortium"/>
            <person name="Kohler A."/>
            <person name="Kuo A."/>
            <person name="Nagy L.G."/>
            <person name="Floudas D."/>
            <person name="Copeland A."/>
            <person name="Barry K.W."/>
            <person name="Cichocki N."/>
            <person name="Veneault-Fourrey C."/>
            <person name="LaButti K."/>
            <person name="Lindquist E.A."/>
            <person name="Lipzen A."/>
            <person name="Lundell T."/>
            <person name="Morin E."/>
            <person name="Murat C."/>
            <person name="Riley R."/>
            <person name="Ohm R."/>
            <person name="Sun H."/>
            <person name="Tunlid A."/>
            <person name="Henrissat B."/>
            <person name="Grigoriev I.V."/>
            <person name="Hibbett D.S."/>
            <person name="Martin F."/>
        </authorList>
    </citation>
    <scope>NUCLEOTIDE SEQUENCE [LARGE SCALE GENOMIC DNA]</scope>
    <source>
        <strain evidence="11">h7</strain>
    </source>
</reference>
<dbReference type="GO" id="GO:0003677">
    <property type="term" value="F:DNA binding"/>
    <property type="evidence" value="ECO:0007669"/>
    <property type="project" value="UniProtKB-KW"/>
</dbReference>
<dbReference type="InterPro" id="IPR011545">
    <property type="entry name" value="DEAD/DEAH_box_helicase_dom"/>
</dbReference>
<dbReference type="InterPro" id="IPR027417">
    <property type="entry name" value="P-loop_NTPase"/>
</dbReference>
<keyword evidence="3" id="KW-0067">ATP-binding</keyword>
<evidence type="ECO:0000256" key="4">
    <source>
        <dbReference type="ARBA" id="ARBA00023125"/>
    </source>
</evidence>
<accession>A0A0C3BXN5</accession>
<evidence type="ECO:0000256" key="1">
    <source>
        <dbReference type="ARBA" id="ARBA00005446"/>
    </source>
</evidence>
<dbReference type="GO" id="GO:0000724">
    <property type="term" value="P:double-strand break repair via homologous recombination"/>
    <property type="evidence" value="ECO:0007669"/>
    <property type="project" value="TreeGrafter"/>
</dbReference>
<evidence type="ECO:0000313" key="11">
    <source>
        <dbReference type="Proteomes" id="UP000053424"/>
    </source>
</evidence>
<dbReference type="InterPro" id="IPR001650">
    <property type="entry name" value="Helicase_C-like"/>
</dbReference>
<sequence length="382" mass="43574">MRSPSCSQTLLLSEIRDTVEKSFGHRPCLWQILVVQAILKHDKDVISIAATGSGKTLTFWMPLLFIPEGVQVVITPLNILGKQNVDSLKKVGIEAITVTADTATEKNFQAISEGKYRAIVTNIETISKPGGGFEKLWLDKGFMERVISIVWDESQCIGKWGDFRPEYKAAGNLRHLIPKTIRFYLTSATLPTRVLDEIKSILGIRDENTYTFFRSNDRPNVHLTVRKMKYPLNSYKDLAFLIPDDWDPTTPLPYKFVIFFDNITDSINAAKYLRAHLPLPLKDKIKWFNSEMSVEFRDEESAWFKDAKDGGLACTESFGMGIDLPDINLVIQWRATCDLCTLWQRFGRAARDFEIEAIALFLVEPMYFDETKEEKAARKAAR</sequence>
<protein>
    <recommendedName>
        <fullName evidence="7">DNA 3'-5' helicase</fullName>
        <ecNumber evidence="7">5.6.2.4</ecNumber>
    </recommendedName>
</protein>
<keyword evidence="11" id="KW-1185">Reference proteome</keyword>
<dbReference type="PROSITE" id="PS51192">
    <property type="entry name" value="HELICASE_ATP_BIND_1"/>
    <property type="match status" value="1"/>
</dbReference>
<organism evidence="10 11">
    <name type="scientific">Hebeloma cylindrosporum</name>
    <dbReference type="NCBI Taxonomy" id="76867"/>
    <lineage>
        <taxon>Eukaryota</taxon>
        <taxon>Fungi</taxon>
        <taxon>Dikarya</taxon>
        <taxon>Basidiomycota</taxon>
        <taxon>Agaricomycotina</taxon>
        <taxon>Agaricomycetes</taxon>
        <taxon>Agaricomycetidae</taxon>
        <taxon>Agaricales</taxon>
        <taxon>Agaricineae</taxon>
        <taxon>Hymenogastraceae</taxon>
        <taxon>Hebeloma</taxon>
    </lineage>
</organism>
<evidence type="ECO:0000259" key="8">
    <source>
        <dbReference type="PROSITE" id="PS51192"/>
    </source>
</evidence>
<evidence type="ECO:0000256" key="3">
    <source>
        <dbReference type="ARBA" id="ARBA00022840"/>
    </source>
</evidence>
<dbReference type="Proteomes" id="UP000053424">
    <property type="component" value="Unassembled WGS sequence"/>
</dbReference>
<dbReference type="PANTHER" id="PTHR13710:SF105">
    <property type="entry name" value="ATP-DEPENDENT DNA HELICASE Q1"/>
    <property type="match status" value="1"/>
</dbReference>
<evidence type="ECO:0000313" key="10">
    <source>
        <dbReference type="EMBL" id="KIM36196.1"/>
    </source>
</evidence>
<dbReference type="GO" id="GO:0009378">
    <property type="term" value="F:four-way junction helicase activity"/>
    <property type="evidence" value="ECO:0007669"/>
    <property type="project" value="TreeGrafter"/>
</dbReference>
<dbReference type="Pfam" id="PF00271">
    <property type="entry name" value="Helicase_C"/>
    <property type="match status" value="1"/>
</dbReference>
<dbReference type="SMART" id="SM00490">
    <property type="entry name" value="HELICc"/>
    <property type="match status" value="1"/>
</dbReference>
<comment type="catalytic activity">
    <reaction evidence="6">
        <text>Couples ATP hydrolysis with the unwinding of duplex DNA by translocating in the 3'-5' direction.</text>
        <dbReference type="EC" id="5.6.2.4"/>
    </reaction>
</comment>
<dbReference type="GO" id="GO:0005694">
    <property type="term" value="C:chromosome"/>
    <property type="evidence" value="ECO:0007669"/>
    <property type="project" value="TreeGrafter"/>
</dbReference>
<name>A0A0C3BXN5_HEBCY</name>
<dbReference type="EC" id="5.6.2.4" evidence="7"/>
<keyword evidence="2" id="KW-0547">Nucleotide-binding</keyword>
<dbReference type="STRING" id="686832.A0A0C3BXN5"/>
<dbReference type="HOGENOM" id="CLU_001103_19_0_1"/>
<dbReference type="Gene3D" id="3.40.50.300">
    <property type="entry name" value="P-loop containing nucleotide triphosphate hydrolases"/>
    <property type="match status" value="2"/>
</dbReference>
<reference evidence="10 11" key="1">
    <citation type="submission" date="2014-04" db="EMBL/GenBank/DDBJ databases">
        <authorList>
            <consortium name="DOE Joint Genome Institute"/>
            <person name="Kuo A."/>
            <person name="Gay G."/>
            <person name="Dore J."/>
            <person name="Kohler A."/>
            <person name="Nagy L.G."/>
            <person name="Floudas D."/>
            <person name="Copeland A."/>
            <person name="Barry K.W."/>
            <person name="Cichocki N."/>
            <person name="Veneault-Fourrey C."/>
            <person name="LaButti K."/>
            <person name="Lindquist E.A."/>
            <person name="Lipzen A."/>
            <person name="Lundell T."/>
            <person name="Morin E."/>
            <person name="Murat C."/>
            <person name="Sun H."/>
            <person name="Tunlid A."/>
            <person name="Henrissat B."/>
            <person name="Grigoriev I.V."/>
            <person name="Hibbett D.S."/>
            <person name="Martin F."/>
            <person name="Nordberg H.P."/>
            <person name="Cantor M.N."/>
            <person name="Hua S.X."/>
        </authorList>
    </citation>
    <scope>NUCLEOTIDE SEQUENCE [LARGE SCALE GENOMIC DNA]</scope>
    <source>
        <strain evidence="11">h7</strain>
    </source>
</reference>
<keyword evidence="5" id="KW-0413">Isomerase</keyword>
<dbReference type="GO" id="GO:0043138">
    <property type="term" value="F:3'-5' DNA helicase activity"/>
    <property type="evidence" value="ECO:0007669"/>
    <property type="project" value="UniProtKB-EC"/>
</dbReference>
<proteinExistence type="inferred from homology"/>
<evidence type="ECO:0000259" key="9">
    <source>
        <dbReference type="PROSITE" id="PS51194"/>
    </source>
</evidence>
<dbReference type="GO" id="GO:0005737">
    <property type="term" value="C:cytoplasm"/>
    <property type="evidence" value="ECO:0007669"/>
    <property type="project" value="TreeGrafter"/>
</dbReference>
<evidence type="ECO:0000256" key="7">
    <source>
        <dbReference type="ARBA" id="ARBA00034808"/>
    </source>
</evidence>
<dbReference type="AlphaFoldDB" id="A0A0C3BXN5"/>
<feature type="non-terminal residue" evidence="10">
    <location>
        <position position="1"/>
    </location>
</feature>
<dbReference type="PROSITE" id="PS51194">
    <property type="entry name" value="HELICASE_CTER"/>
    <property type="match status" value="1"/>
</dbReference>
<dbReference type="Pfam" id="PF00270">
    <property type="entry name" value="DEAD"/>
    <property type="match status" value="1"/>
</dbReference>
<evidence type="ECO:0000256" key="2">
    <source>
        <dbReference type="ARBA" id="ARBA00022741"/>
    </source>
</evidence>
<evidence type="ECO:0000256" key="5">
    <source>
        <dbReference type="ARBA" id="ARBA00023235"/>
    </source>
</evidence>
<feature type="domain" description="Helicase C-terminal" evidence="9">
    <location>
        <begin position="234"/>
        <end position="382"/>
    </location>
</feature>
<dbReference type="SUPFAM" id="SSF52540">
    <property type="entry name" value="P-loop containing nucleoside triphosphate hydrolases"/>
    <property type="match status" value="1"/>
</dbReference>
<dbReference type="OrthoDB" id="10261556at2759"/>
<dbReference type="GO" id="GO:0005524">
    <property type="term" value="F:ATP binding"/>
    <property type="evidence" value="ECO:0007669"/>
    <property type="project" value="UniProtKB-KW"/>
</dbReference>
<keyword evidence="4" id="KW-0238">DNA-binding</keyword>
<gene>
    <name evidence="10" type="ORF">M413DRAFT_78603</name>
</gene>
<comment type="similarity">
    <text evidence="1">Belongs to the helicase family. RecQ subfamily.</text>
</comment>
<dbReference type="PANTHER" id="PTHR13710">
    <property type="entry name" value="DNA HELICASE RECQ FAMILY MEMBER"/>
    <property type="match status" value="1"/>
</dbReference>
<feature type="domain" description="Helicase ATP-binding" evidence="8">
    <location>
        <begin position="36"/>
        <end position="208"/>
    </location>
</feature>
<dbReference type="EMBL" id="KN831808">
    <property type="protein sequence ID" value="KIM36196.1"/>
    <property type="molecule type" value="Genomic_DNA"/>
</dbReference>
<dbReference type="SMART" id="SM00487">
    <property type="entry name" value="DEXDc"/>
    <property type="match status" value="1"/>
</dbReference>
<evidence type="ECO:0000256" key="6">
    <source>
        <dbReference type="ARBA" id="ARBA00034617"/>
    </source>
</evidence>